<dbReference type="PANTHER" id="PTHR22702:SF1">
    <property type="entry name" value="PROTEASE-ASSOCIATED DOMAIN-CONTAINING PROTEIN 1"/>
    <property type="match status" value="1"/>
</dbReference>
<dbReference type="Gene3D" id="3.50.30.30">
    <property type="match status" value="1"/>
</dbReference>
<feature type="signal peptide" evidence="3">
    <location>
        <begin position="1"/>
        <end position="21"/>
    </location>
</feature>
<keyword evidence="6" id="KW-1185">Reference proteome</keyword>
<dbReference type="SUPFAM" id="SSF52025">
    <property type="entry name" value="PA domain"/>
    <property type="match status" value="1"/>
</dbReference>
<evidence type="ECO:0000259" key="4">
    <source>
        <dbReference type="Pfam" id="PF02225"/>
    </source>
</evidence>
<dbReference type="AlphaFoldDB" id="A0A0D2VW04"/>
<evidence type="ECO:0000256" key="3">
    <source>
        <dbReference type="SAM" id="SignalP"/>
    </source>
</evidence>
<keyword evidence="2" id="KW-0325">Glycoprotein</keyword>
<dbReference type="InParanoid" id="A0A0D2VW04"/>
<reference evidence="6" key="1">
    <citation type="submission" date="2011-02" db="EMBL/GenBank/DDBJ databases">
        <title>The Genome Sequence of Capsaspora owczarzaki ATCC 30864.</title>
        <authorList>
            <person name="Russ C."/>
            <person name="Cuomo C."/>
            <person name="Burger G."/>
            <person name="Gray M.W."/>
            <person name="Holland P.W.H."/>
            <person name="King N."/>
            <person name="Lang F.B.F."/>
            <person name="Roger A.J."/>
            <person name="Ruiz-Trillo I."/>
            <person name="Young S.K."/>
            <person name="Zeng Q."/>
            <person name="Gargeya S."/>
            <person name="Alvarado L."/>
            <person name="Berlin A."/>
            <person name="Chapman S.B."/>
            <person name="Chen Z."/>
            <person name="Freedman E."/>
            <person name="Gellesch M."/>
            <person name="Goldberg J."/>
            <person name="Griggs A."/>
            <person name="Gujja S."/>
            <person name="Heilman E."/>
            <person name="Heiman D."/>
            <person name="Howarth C."/>
            <person name="Mehta T."/>
            <person name="Neiman D."/>
            <person name="Pearson M."/>
            <person name="Roberts A."/>
            <person name="Saif S."/>
            <person name="Shea T."/>
            <person name="Shenoy N."/>
            <person name="Sisk P."/>
            <person name="Stolte C."/>
            <person name="Sykes S."/>
            <person name="White J."/>
            <person name="Yandava C."/>
            <person name="Haas B."/>
            <person name="Nusbaum C."/>
            <person name="Birren B."/>
        </authorList>
    </citation>
    <scope>NUCLEOTIDE SEQUENCE</scope>
    <source>
        <strain evidence="6">ATCC 30864</strain>
    </source>
</reference>
<dbReference type="PhylomeDB" id="A0A0D2VW04"/>
<dbReference type="PANTHER" id="PTHR22702">
    <property type="entry name" value="PROTEASE-ASSOCIATED DOMAIN-CONTAINING PROTEIN"/>
    <property type="match status" value="1"/>
</dbReference>
<organism evidence="5 6">
    <name type="scientific">Capsaspora owczarzaki (strain ATCC 30864)</name>
    <dbReference type="NCBI Taxonomy" id="595528"/>
    <lineage>
        <taxon>Eukaryota</taxon>
        <taxon>Filasterea</taxon>
        <taxon>Capsaspora</taxon>
    </lineage>
</organism>
<dbReference type="InterPro" id="IPR003137">
    <property type="entry name" value="PA_domain"/>
</dbReference>
<sequence length="307" mass="33854">MRTVVPFILVAILVAVSVVDSQPQPHERQRLEPVAYRFDAEHDGSELLEGVDIDLDTDEVDMSRFDRSSSSSSAAFDLDDDGEEMHMDIYYDEANGVYVDAHGNQLFTPAEMEALQAQFDNALENEEAAYAYHTTTFEGNAPIPSENVYFEILDPPEIAYMYTGVISFNIGVDFEFMLDPAYLVLSEPYDACQPLNGEQFHDAVVMVERGTCSFIEKAINVASAGAAAMIVADNEPPEDSILVDMVSDDGRLASIPCVFIQTQDGAKIRNAIYQHGVSGVPITIPLNITMQTQEAFVDSFVPWAPLL</sequence>
<gene>
    <name evidence="5" type="ORF">CAOG_006098</name>
</gene>
<feature type="domain" description="PA" evidence="4">
    <location>
        <begin position="183"/>
        <end position="268"/>
    </location>
</feature>
<accession>A0A0D2VW04</accession>
<evidence type="ECO:0000313" key="6">
    <source>
        <dbReference type="Proteomes" id="UP000008743"/>
    </source>
</evidence>
<keyword evidence="1 3" id="KW-0732">Signal</keyword>
<dbReference type="Proteomes" id="UP000008743">
    <property type="component" value="Unassembled WGS sequence"/>
</dbReference>
<feature type="chain" id="PRO_5002253921" description="PA domain-containing protein" evidence="3">
    <location>
        <begin position="22"/>
        <end position="307"/>
    </location>
</feature>
<protein>
    <recommendedName>
        <fullName evidence="4">PA domain-containing protein</fullName>
    </recommendedName>
</protein>
<dbReference type="OrthoDB" id="206201at2759"/>
<dbReference type="RefSeq" id="XP_004345688.2">
    <property type="nucleotide sequence ID" value="XM_004345638.2"/>
</dbReference>
<dbReference type="EMBL" id="KE346369">
    <property type="protein sequence ID" value="KJE95672.1"/>
    <property type="molecule type" value="Genomic_DNA"/>
</dbReference>
<proteinExistence type="predicted"/>
<dbReference type="InterPro" id="IPR046450">
    <property type="entry name" value="PA_dom_sf"/>
</dbReference>
<name>A0A0D2VW04_CAPO3</name>
<evidence type="ECO:0000256" key="1">
    <source>
        <dbReference type="ARBA" id="ARBA00022729"/>
    </source>
</evidence>
<evidence type="ECO:0000313" key="5">
    <source>
        <dbReference type="EMBL" id="KJE95672.1"/>
    </source>
</evidence>
<evidence type="ECO:0000256" key="2">
    <source>
        <dbReference type="ARBA" id="ARBA00023180"/>
    </source>
</evidence>
<dbReference type="Pfam" id="PF02225">
    <property type="entry name" value="PA"/>
    <property type="match status" value="1"/>
</dbReference>